<evidence type="ECO:0000259" key="8">
    <source>
        <dbReference type="PROSITE" id="PS50879"/>
    </source>
</evidence>
<accession>A0A9W8A8J7</accession>
<keyword evidence="5" id="KW-0479">Metal-binding</keyword>
<keyword evidence="10" id="KW-1185">Reference proteome</keyword>
<protein>
    <recommendedName>
        <fullName evidence="3">ribonuclease H</fullName>
        <ecNumber evidence="3">3.1.26.4</ecNumber>
    </recommendedName>
</protein>
<dbReference type="EC" id="3.1.26.4" evidence="3"/>
<comment type="caution">
    <text evidence="9">The sequence shown here is derived from an EMBL/GenBank/DDBJ whole genome shotgun (WGS) entry which is preliminary data.</text>
</comment>
<evidence type="ECO:0000256" key="6">
    <source>
        <dbReference type="ARBA" id="ARBA00022759"/>
    </source>
</evidence>
<keyword evidence="4" id="KW-0540">Nuclease</keyword>
<comment type="catalytic activity">
    <reaction evidence="1">
        <text>Endonucleolytic cleavage to 5'-phosphomonoester.</text>
        <dbReference type="EC" id="3.1.26.4"/>
    </reaction>
</comment>
<evidence type="ECO:0000256" key="7">
    <source>
        <dbReference type="ARBA" id="ARBA00022801"/>
    </source>
</evidence>
<dbReference type="Proteomes" id="UP001150569">
    <property type="component" value="Unassembled WGS sequence"/>
</dbReference>
<dbReference type="PANTHER" id="PTHR10642:SF26">
    <property type="entry name" value="RIBONUCLEASE H1"/>
    <property type="match status" value="1"/>
</dbReference>
<evidence type="ECO:0000313" key="9">
    <source>
        <dbReference type="EMBL" id="KAJ1925371.1"/>
    </source>
</evidence>
<dbReference type="InterPro" id="IPR036397">
    <property type="entry name" value="RNaseH_sf"/>
</dbReference>
<evidence type="ECO:0000256" key="5">
    <source>
        <dbReference type="ARBA" id="ARBA00022723"/>
    </source>
</evidence>
<evidence type="ECO:0000256" key="3">
    <source>
        <dbReference type="ARBA" id="ARBA00012180"/>
    </source>
</evidence>
<sequence length="163" mass="17713">MGNTKGYYHPRARTSAPKTPQVVYTDGMALRNGQADASGGVGIYFGPEDSRNISEPLKGTCQTNQRAGLEAIKRAIESTPRNIPLQVLTDSRYAVGGLSDWGDRWESNGWTNSRGQPVANKDLFKEIGGLVKERTAPTTFEHVYAHRGSHGNQQAGNLARRGA</sequence>
<dbReference type="AlphaFoldDB" id="A0A9W8A8J7"/>
<dbReference type="OrthoDB" id="407198at2759"/>
<dbReference type="InterPro" id="IPR050092">
    <property type="entry name" value="RNase_H"/>
</dbReference>
<reference evidence="9" key="1">
    <citation type="submission" date="2022-07" db="EMBL/GenBank/DDBJ databases">
        <title>Phylogenomic reconstructions and comparative analyses of Kickxellomycotina fungi.</title>
        <authorList>
            <person name="Reynolds N.K."/>
            <person name="Stajich J.E."/>
            <person name="Barry K."/>
            <person name="Grigoriev I.V."/>
            <person name="Crous P."/>
            <person name="Smith M.E."/>
        </authorList>
    </citation>
    <scope>NUCLEOTIDE SEQUENCE</scope>
    <source>
        <strain evidence="9">RSA 861</strain>
    </source>
</reference>
<dbReference type="PANTHER" id="PTHR10642">
    <property type="entry name" value="RIBONUCLEASE H1"/>
    <property type="match status" value="1"/>
</dbReference>
<dbReference type="InterPro" id="IPR012337">
    <property type="entry name" value="RNaseH-like_sf"/>
</dbReference>
<dbReference type="GO" id="GO:0004523">
    <property type="term" value="F:RNA-DNA hybrid ribonuclease activity"/>
    <property type="evidence" value="ECO:0007669"/>
    <property type="project" value="UniProtKB-EC"/>
</dbReference>
<dbReference type="EMBL" id="JANBPT010000226">
    <property type="protein sequence ID" value="KAJ1925371.1"/>
    <property type="molecule type" value="Genomic_DNA"/>
</dbReference>
<dbReference type="InterPro" id="IPR002156">
    <property type="entry name" value="RNaseH_domain"/>
</dbReference>
<keyword evidence="6" id="KW-0255">Endonuclease</keyword>
<dbReference type="GO" id="GO:0043137">
    <property type="term" value="P:DNA replication, removal of RNA primer"/>
    <property type="evidence" value="ECO:0007669"/>
    <property type="project" value="TreeGrafter"/>
</dbReference>
<dbReference type="Gene3D" id="3.30.420.10">
    <property type="entry name" value="Ribonuclease H-like superfamily/Ribonuclease H"/>
    <property type="match status" value="1"/>
</dbReference>
<feature type="domain" description="RNase H type-1" evidence="8">
    <location>
        <begin position="17"/>
        <end position="163"/>
    </location>
</feature>
<comment type="similarity">
    <text evidence="2">Belongs to the RNase H family.</text>
</comment>
<evidence type="ECO:0000313" key="10">
    <source>
        <dbReference type="Proteomes" id="UP001150569"/>
    </source>
</evidence>
<keyword evidence="7" id="KW-0378">Hydrolase</keyword>
<gene>
    <name evidence="9" type="ORF">IWQ60_004603</name>
</gene>
<proteinExistence type="inferred from homology"/>
<evidence type="ECO:0000256" key="1">
    <source>
        <dbReference type="ARBA" id="ARBA00000077"/>
    </source>
</evidence>
<organism evidence="9 10">
    <name type="scientific">Tieghemiomyces parasiticus</name>
    <dbReference type="NCBI Taxonomy" id="78921"/>
    <lineage>
        <taxon>Eukaryota</taxon>
        <taxon>Fungi</taxon>
        <taxon>Fungi incertae sedis</taxon>
        <taxon>Zoopagomycota</taxon>
        <taxon>Kickxellomycotina</taxon>
        <taxon>Dimargaritomycetes</taxon>
        <taxon>Dimargaritales</taxon>
        <taxon>Dimargaritaceae</taxon>
        <taxon>Tieghemiomyces</taxon>
    </lineage>
</organism>
<dbReference type="GO" id="GO:0046872">
    <property type="term" value="F:metal ion binding"/>
    <property type="evidence" value="ECO:0007669"/>
    <property type="project" value="UniProtKB-KW"/>
</dbReference>
<dbReference type="Pfam" id="PF00075">
    <property type="entry name" value="RNase_H"/>
    <property type="match status" value="1"/>
</dbReference>
<evidence type="ECO:0000256" key="4">
    <source>
        <dbReference type="ARBA" id="ARBA00022722"/>
    </source>
</evidence>
<dbReference type="PROSITE" id="PS50879">
    <property type="entry name" value="RNASE_H_1"/>
    <property type="match status" value="1"/>
</dbReference>
<dbReference type="SUPFAM" id="SSF53098">
    <property type="entry name" value="Ribonuclease H-like"/>
    <property type="match status" value="1"/>
</dbReference>
<evidence type="ECO:0000256" key="2">
    <source>
        <dbReference type="ARBA" id="ARBA00005300"/>
    </source>
</evidence>
<name>A0A9W8A8J7_9FUNG</name>
<dbReference type="CDD" id="cd09280">
    <property type="entry name" value="RNase_HI_eukaryote_like"/>
    <property type="match status" value="1"/>
</dbReference>
<dbReference type="GO" id="GO:0003676">
    <property type="term" value="F:nucleic acid binding"/>
    <property type="evidence" value="ECO:0007669"/>
    <property type="project" value="InterPro"/>
</dbReference>